<dbReference type="STRING" id="188477.A0A3S1HVL5"/>
<dbReference type="GO" id="GO:0016020">
    <property type="term" value="C:membrane"/>
    <property type="evidence" value="ECO:0007669"/>
    <property type="project" value="UniProtKB-SubCell"/>
</dbReference>
<dbReference type="Gene3D" id="3.10.20.90">
    <property type="entry name" value="Phosphatidylinositol 3-kinase Catalytic Subunit, Chain A, domain 1"/>
    <property type="match status" value="1"/>
</dbReference>
<accession>A0A3S1HVL5</accession>
<evidence type="ECO:0000256" key="4">
    <source>
        <dbReference type="ARBA" id="ARBA00023288"/>
    </source>
</evidence>
<keyword evidence="5" id="KW-0072">Autophagy</keyword>
<dbReference type="PANTHER" id="PTHR10969">
    <property type="entry name" value="MICROTUBULE-ASSOCIATED PROTEINS 1A/1B LIGHT CHAIN 3-RELATED"/>
    <property type="match status" value="1"/>
</dbReference>
<keyword evidence="4" id="KW-0449">Lipoprotein</keyword>
<dbReference type="InterPro" id="IPR029071">
    <property type="entry name" value="Ubiquitin-like_domsf"/>
</dbReference>
<reference evidence="6 7" key="1">
    <citation type="submission" date="2019-01" db="EMBL/GenBank/DDBJ databases">
        <title>A draft genome assembly of the solar-powered sea slug Elysia chlorotica.</title>
        <authorList>
            <person name="Cai H."/>
            <person name="Li Q."/>
            <person name="Fang X."/>
            <person name="Li J."/>
            <person name="Curtis N.E."/>
            <person name="Altenburger A."/>
            <person name="Shibata T."/>
            <person name="Feng M."/>
            <person name="Maeda T."/>
            <person name="Schwartz J.A."/>
            <person name="Shigenobu S."/>
            <person name="Lundholm N."/>
            <person name="Nishiyama T."/>
            <person name="Yang H."/>
            <person name="Hasebe M."/>
            <person name="Li S."/>
            <person name="Pierce S.K."/>
            <person name="Wang J."/>
        </authorList>
    </citation>
    <scope>NUCLEOTIDE SEQUENCE [LARGE SCALE GENOMIC DNA]</scope>
    <source>
        <strain evidence="6">EC2010</strain>
        <tissue evidence="6">Whole organism of an adult</tissue>
    </source>
</reference>
<dbReference type="SUPFAM" id="SSF54236">
    <property type="entry name" value="Ubiquitin-like"/>
    <property type="match status" value="1"/>
</dbReference>
<keyword evidence="7" id="KW-1185">Reference proteome</keyword>
<evidence type="ECO:0008006" key="8">
    <source>
        <dbReference type="Google" id="ProtNLM"/>
    </source>
</evidence>
<dbReference type="GO" id="GO:0006914">
    <property type="term" value="P:autophagy"/>
    <property type="evidence" value="ECO:0007669"/>
    <property type="project" value="UniProtKB-KW"/>
</dbReference>
<dbReference type="Proteomes" id="UP000271974">
    <property type="component" value="Unassembled WGS sequence"/>
</dbReference>
<dbReference type="InterPro" id="IPR004241">
    <property type="entry name" value="Atg8-like"/>
</dbReference>
<comment type="similarity">
    <text evidence="2 5">Belongs to the ATG8 family.</text>
</comment>
<evidence type="ECO:0000313" key="6">
    <source>
        <dbReference type="EMBL" id="RUS86955.1"/>
    </source>
</evidence>
<dbReference type="OrthoDB" id="6738456at2759"/>
<evidence type="ECO:0000256" key="5">
    <source>
        <dbReference type="RuleBase" id="RU004384"/>
    </source>
</evidence>
<evidence type="ECO:0000256" key="1">
    <source>
        <dbReference type="ARBA" id="ARBA00004370"/>
    </source>
</evidence>
<name>A0A3S1HVL5_ELYCH</name>
<evidence type="ECO:0000313" key="7">
    <source>
        <dbReference type="Proteomes" id="UP000271974"/>
    </source>
</evidence>
<dbReference type="AlphaFoldDB" id="A0A3S1HVL5"/>
<evidence type="ECO:0000256" key="3">
    <source>
        <dbReference type="ARBA" id="ARBA00023136"/>
    </source>
</evidence>
<evidence type="ECO:0000256" key="2">
    <source>
        <dbReference type="ARBA" id="ARBA00007293"/>
    </source>
</evidence>
<proteinExistence type="inferred from homology"/>
<keyword evidence="3" id="KW-0472">Membrane</keyword>
<protein>
    <recommendedName>
        <fullName evidence="8">Autophagy-related protein</fullName>
    </recommendedName>
</protein>
<dbReference type="EMBL" id="RQTK01000123">
    <property type="protein sequence ID" value="RUS86955.1"/>
    <property type="molecule type" value="Genomic_DNA"/>
</dbReference>
<comment type="caution">
    <text evidence="6">The sequence shown here is derived from an EMBL/GenBank/DDBJ whole genome shotgun (WGS) entry which is preliminary data.</text>
</comment>
<organism evidence="6 7">
    <name type="scientific">Elysia chlorotica</name>
    <name type="common">Eastern emerald elysia</name>
    <name type="synonym">Sea slug</name>
    <dbReference type="NCBI Taxonomy" id="188477"/>
    <lineage>
        <taxon>Eukaryota</taxon>
        <taxon>Metazoa</taxon>
        <taxon>Spiralia</taxon>
        <taxon>Lophotrochozoa</taxon>
        <taxon>Mollusca</taxon>
        <taxon>Gastropoda</taxon>
        <taxon>Heterobranchia</taxon>
        <taxon>Euthyneura</taxon>
        <taxon>Panpulmonata</taxon>
        <taxon>Sacoglossa</taxon>
        <taxon>Placobranchoidea</taxon>
        <taxon>Plakobranchidae</taxon>
        <taxon>Elysia</taxon>
    </lineage>
</organism>
<comment type="subcellular location">
    <subcellularLocation>
        <location evidence="1">Membrane</location>
    </subcellularLocation>
</comment>
<dbReference type="Pfam" id="PF02991">
    <property type="entry name" value="ATG8"/>
    <property type="match status" value="1"/>
</dbReference>
<sequence>MKGGARSLRTPCLSLREEKEGKHGVIVSKNPLSDIYDIDKTHYLVPGAMTVAQFIYIIRQHIQWPVERPLFLFVGRAVHVPAATFTIGEVYQEYKNEDGFLHVVYSGENAFYH</sequence>
<gene>
    <name evidence="6" type="ORF">EGW08_005280</name>
</gene>